<reference evidence="1 2" key="1">
    <citation type="submission" date="2016-10" db="EMBL/GenBank/DDBJ databases">
        <authorList>
            <person name="de Groot N.N."/>
        </authorList>
    </citation>
    <scope>NUCLEOTIDE SEQUENCE [LARGE SCALE GENOMIC DNA]</scope>
    <source>
        <strain evidence="1 2">CGMCC 1.10457</strain>
    </source>
</reference>
<dbReference type="RefSeq" id="WP_089816274.1">
    <property type="nucleotide sequence ID" value="NZ_FOZK01000002.1"/>
</dbReference>
<sequence length="176" mass="19473">MSYPGDGESFYTSNSDYSLDEIREMNNQDIGADVVEEDIAPELIERRDGWDVVYAEQKGGTDAGIDVIAKDADGNYVITEVKFTGKSSTPGKGMFDSFRGDHRQMEDEWIQDAFDDEIDEGSFDEYTEVKGAIRSNDYRKEAIVVQDASSGKSITKGLTDFGFDDVTVVRTGGVTK</sequence>
<dbReference type="CDD" id="cd20702">
    <property type="entry name" value="PoNe"/>
    <property type="match status" value="1"/>
</dbReference>
<evidence type="ECO:0000313" key="2">
    <source>
        <dbReference type="Proteomes" id="UP000199062"/>
    </source>
</evidence>
<keyword evidence="2" id="KW-1185">Reference proteome</keyword>
<dbReference type="EMBL" id="FOZK01000002">
    <property type="protein sequence ID" value="SFR98036.1"/>
    <property type="molecule type" value="Genomic_DNA"/>
</dbReference>
<accession>A0A1I6L3K9</accession>
<dbReference type="AlphaFoldDB" id="A0A1I6L3K9"/>
<proteinExistence type="predicted"/>
<evidence type="ECO:0000313" key="1">
    <source>
        <dbReference type="EMBL" id="SFR98036.1"/>
    </source>
</evidence>
<protein>
    <submittedName>
        <fullName evidence="1">Uncharacterized protein</fullName>
    </submittedName>
</protein>
<organism evidence="1 2">
    <name type="scientific">Halomicrobium zhouii</name>
    <dbReference type="NCBI Taxonomy" id="767519"/>
    <lineage>
        <taxon>Archaea</taxon>
        <taxon>Methanobacteriati</taxon>
        <taxon>Methanobacteriota</taxon>
        <taxon>Stenosarchaea group</taxon>
        <taxon>Halobacteria</taxon>
        <taxon>Halobacteriales</taxon>
        <taxon>Haloarculaceae</taxon>
        <taxon>Halomicrobium</taxon>
    </lineage>
</organism>
<dbReference type="OrthoDB" id="386726at2157"/>
<dbReference type="Proteomes" id="UP000199062">
    <property type="component" value="Unassembled WGS sequence"/>
</dbReference>
<name>A0A1I6L3K9_9EURY</name>
<gene>
    <name evidence="1" type="ORF">SAMN05216559_1961</name>
</gene>
<dbReference type="STRING" id="767519.SAMN05216559_1961"/>